<dbReference type="EMBL" id="CP001710">
    <property type="protein sequence ID" value="ADL57791.1"/>
    <property type="molecule type" value="Genomic_DNA"/>
</dbReference>
<reference key="1">
    <citation type="submission" date="2009-08" db="EMBL/GenBank/DDBJ databases">
        <title>The genome sequence of Methanothermobacter marburgensis.</title>
        <authorList>
            <person name="Kaster A."/>
            <person name="Seedorf H."/>
            <person name="Goenrich M."/>
            <person name="Wiezer A."/>
            <person name="Liesegang H."/>
            <person name="Thauer R."/>
            <person name="Gottschalk G."/>
        </authorList>
    </citation>
    <scope>NUCLEOTIDE SEQUENCE</scope>
    <source>
        <strain>Marburg</strain>
    </source>
</reference>
<comment type="pathway">
    <text evidence="3">Purine metabolism; purine nucleoside salvage.</text>
</comment>
<dbReference type="KEGG" id="mmg:MTBMA_c01820"/>
<dbReference type="SUPFAM" id="SSF53167">
    <property type="entry name" value="Purine and uridine phosphorylases"/>
    <property type="match status" value="1"/>
</dbReference>
<dbReference type="OrthoDB" id="7681at2157"/>
<dbReference type="NCBIfam" id="NF006599">
    <property type="entry name" value="PRK09136.1"/>
    <property type="match status" value="1"/>
</dbReference>
<feature type="binding site" evidence="3">
    <location>
        <begin position="199"/>
        <end position="201"/>
    </location>
    <ligand>
        <name>substrate</name>
    </ligand>
</feature>
<dbReference type="CDD" id="cd09010">
    <property type="entry name" value="MTAP_SsMTAPII_like_MTIP"/>
    <property type="match status" value="1"/>
</dbReference>
<feature type="site" description="Important for substrate specificity" evidence="3">
    <location>
        <position position="211"/>
    </location>
</feature>
<evidence type="ECO:0000256" key="2">
    <source>
        <dbReference type="ARBA" id="ARBA00022679"/>
    </source>
</evidence>
<sequence length="261" mass="28738">MIGLIGGTGVYEIVEHGRIIGRESLETPYGRTPEISVFRLHDRDVAFMPRHSRGHESPPHMVNYRANIWGLKKLGVRQILATNAVGSLEESIGPGEFVVPDDFLDFTKNRPSTFYDERTVHVDMTEPYCRDLRSALVESSGAVDGGVYVCTEGPRFETAAEIRMFRSLGGTVVGMTGIPEAVLARELEMCYASICLVSNYAASISPSKLTITEVFEVMEERREDLIDTLEGAISRLPQNPACSCQSALSGADVNENMEECP</sequence>
<keyword evidence="2 3" id="KW-0808">Transferase</keyword>
<keyword evidence="3" id="KW-0660">Purine salvage</keyword>
<comment type="similarity">
    <text evidence="3">Belongs to the PNP/MTAP phosphorylase family. MTAP subfamily.</text>
</comment>
<name>D9PU93_METTM</name>
<dbReference type="UniPathway" id="UPA00606"/>
<dbReference type="InterPro" id="IPR000845">
    <property type="entry name" value="Nucleoside_phosphorylase_d"/>
</dbReference>
<dbReference type="PATRIC" id="fig|79929.8.peg.178"/>
<keyword evidence="1 3" id="KW-0328">Glycosyltransferase</keyword>
<dbReference type="GeneID" id="77398964"/>
<dbReference type="HAMAP" id="MF_01963">
    <property type="entry name" value="MTAP"/>
    <property type="match status" value="1"/>
</dbReference>
<dbReference type="InterPro" id="IPR035994">
    <property type="entry name" value="Nucleoside_phosphorylase_sf"/>
</dbReference>
<dbReference type="GO" id="GO:0019509">
    <property type="term" value="P:L-methionine salvage from methylthioadenosine"/>
    <property type="evidence" value="ECO:0007669"/>
    <property type="project" value="TreeGrafter"/>
</dbReference>
<proteinExistence type="inferred from homology"/>
<accession>D9PU93</accession>
<feature type="domain" description="Nucleoside phosphorylase" evidence="4">
    <location>
        <begin position="2"/>
        <end position="233"/>
    </location>
</feature>
<comment type="function">
    <text evidence="3">Catalyzes the reversible phosphorylation of S-methyl-5'-thioinosine (MTI) to hypoxanthine and 5-methylthioribose-1-phosphate. Involved in the breakdown of S-methyl-5'-thioadenosine (MTA), a major by-product of polyamine biosynthesis. Catabolism of (MTA) occurs via deamination to MTI and phosphorolysis to hypoxanthine.</text>
</comment>
<evidence type="ECO:0000259" key="4">
    <source>
        <dbReference type="Pfam" id="PF01048"/>
    </source>
</evidence>
<evidence type="ECO:0000256" key="3">
    <source>
        <dbReference type="HAMAP-Rule" id="MF_01963"/>
    </source>
</evidence>
<gene>
    <name evidence="5" type="ordered locus">MTBMA_c01820</name>
</gene>
<protein>
    <recommendedName>
        <fullName evidence="3">Probable S-methyl-5'-thioinosine phosphorylase</fullName>
        <ecNumber evidence="3">2.4.2.44</ecNumber>
    </recommendedName>
    <alternativeName>
        <fullName evidence="3">5'-methylthioinosine phosphorylase</fullName>
        <shortName evidence="3">MTI phosphorylase</shortName>
        <shortName evidence="3">MTIP</shortName>
    </alternativeName>
</protein>
<organism evidence="5 6">
    <name type="scientific">Methanothermobacter marburgensis (strain ATCC BAA-927 / DSM 2133 / JCM 14651 / NBRC 100331 / OCM 82 / Marburg)</name>
    <name type="common">Methanobacterium thermoautotrophicum</name>
    <dbReference type="NCBI Taxonomy" id="79929"/>
    <lineage>
        <taxon>Archaea</taxon>
        <taxon>Methanobacteriati</taxon>
        <taxon>Methanobacteriota</taxon>
        <taxon>Methanomada group</taxon>
        <taxon>Methanobacteria</taxon>
        <taxon>Methanobacteriales</taxon>
        <taxon>Methanobacteriaceae</taxon>
        <taxon>Methanothermobacter</taxon>
    </lineage>
</organism>
<dbReference type="AlphaFoldDB" id="D9PU93"/>
<feature type="binding site" evidence="3">
    <location>
        <position position="176"/>
    </location>
    <ligand>
        <name>phosphate</name>
        <dbReference type="ChEBI" id="CHEBI:43474"/>
    </ligand>
</feature>
<feature type="site" description="Important for substrate specificity" evidence="3">
    <location>
        <position position="157"/>
    </location>
</feature>
<dbReference type="PANTHER" id="PTHR42679">
    <property type="entry name" value="S-METHYL-5'-THIOADENOSINE PHOSPHORYLASE"/>
    <property type="match status" value="1"/>
</dbReference>
<feature type="binding site" evidence="3">
    <location>
        <position position="8"/>
    </location>
    <ligand>
        <name>phosphate</name>
        <dbReference type="ChEBI" id="CHEBI:43474"/>
    </ligand>
</feature>
<comment type="catalytic activity">
    <reaction evidence="3">
        <text>S-methyl-5'-thioinosine + phosphate = 5-(methylsulfanyl)-alpha-D-ribose 1-phosphate + hypoxanthine</text>
        <dbReference type="Rhea" id="RHEA:30643"/>
        <dbReference type="ChEBI" id="CHEBI:17368"/>
        <dbReference type="ChEBI" id="CHEBI:43474"/>
        <dbReference type="ChEBI" id="CHEBI:48595"/>
        <dbReference type="ChEBI" id="CHEBI:58533"/>
        <dbReference type="EC" id="2.4.2.44"/>
    </reaction>
</comment>
<reference evidence="5 6" key="2">
    <citation type="journal article" date="2010" name="J. Bacteriol.">
        <title>Complete genome sequence of Methanothermobacter marburgensis, a methanoarchaeon model organism.</title>
        <authorList>
            <person name="Liesegang H."/>
            <person name="Kaster A.K."/>
            <person name="Wiezer A."/>
            <person name="Goenrich M."/>
            <person name="Wollherr A."/>
            <person name="Seedorf H."/>
            <person name="Gottschalk G."/>
            <person name="Thauer R.K."/>
        </authorList>
    </citation>
    <scope>NUCLEOTIDE SEQUENCE [LARGE SCALE GENOMIC DNA]</scope>
    <source>
        <strain evidence="6">ATCC BAA-927 / DSM 2133 / JCM 14651 / NBRC 100331 / OCM 82 / Marburg</strain>
    </source>
</reference>
<dbReference type="STRING" id="79929.MTBMA_c01820"/>
<dbReference type="Gene3D" id="3.40.50.1580">
    <property type="entry name" value="Nucleoside phosphorylase domain"/>
    <property type="match status" value="1"/>
</dbReference>
<dbReference type="HOGENOM" id="CLU_054456_0_2_2"/>
<evidence type="ECO:0000313" key="5">
    <source>
        <dbReference type="EMBL" id="ADL57791.1"/>
    </source>
</evidence>
<dbReference type="GO" id="GO:0017061">
    <property type="term" value="F:S-methyl-5-thioadenosine phosphorylase activity"/>
    <property type="evidence" value="ECO:0007669"/>
    <property type="project" value="InterPro"/>
</dbReference>
<dbReference type="PaxDb" id="79929-MTBMA_c01820"/>
<dbReference type="GO" id="GO:0006166">
    <property type="term" value="P:purine ribonucleoside salvage"/>
    <property type="evidence" value="ECO:0007669"/>
    <property type="project" value="UniProtKB-UniRule"/>
</dbReference>
<comment type="caution">
    <text evidence="3">Lacks conserved residue(s) required for the propagation of feature annotation.</text>
</comment>
<dbReference type="InterPro" id="IPR010044">
    <property type="entry name" value="MTAP"/>
</dbReference>
<evidence type="ECO:0000313" key="6">
    <source>
        <dbReference type="Proteomes" id="UP000000345"/>
    </source>
</evidence>
<feature type="binding site" evidence="3">
    <location>
        <position position="175"/>
    </location>
    <ligand>
        <name>substrate</name>
    </ligand>
</feature>
<dbReference type="PANTHER" id="PTHR42679:SF2">
    <property type="entry name" value="S-METHYL-5'-THIOADENOSINE PHOSPHORYLASE"/>
    <property type="match status" value="1"/>
</dbReference>
<dbReference type="NCBIfam" id="TIGR01694">
    <property type="entry name" value="MTAP"/>
    <property type="match status" value="1"/>
</dbReference>
<dbReference type="RefSeq" id="WP_013295019.1">
    <property type="nucleotide sequence ID" value="NC_014408.1"/>
</dbReference>
<comment type="miscellaneous">
    <text evidence="3">Although this enzyme belongs to the family of MTA phosphorylases based on sequence homology, it has been shown that conserved amino acid substitutions in the substrate binding pocket convert the substrate specificity of this enzyme from 6-aminopurines to 6-oxopurines.</text>
</comment>
<evidence type="ECO:0000256" key="1">
    <source>
        <dbReference type="ARBA" id="ARBA00022676"/>
    </source>
</evidence>
<comment type="subunit">
    <text evidence="3">Homotrimer.</text>
</comment>
<keyword evidence="6" id="KW-1185">Reference proteome</keyword>
<dbReference type="Pfam" id="PF01048">
    <property type="entry name" value="PNP_UDP_1"/>
    <property type="match status" value="1"/>
</dbReference>
<dbReference type="GO" id="GO:0005829">
    <property type="term" value="C:cytosol"/>
    <property type="evidence" value="ECO:0007669"/>
    <property type="project" value="TreeGrafter"/>
</dbReference>
<dbReference type="GeneID" id="9703888"/>
<dbReference type="Proteomes" id="UP000000345">
    <property type="component" value="Chromosome"/>
</dbReference>
<dbReference type="EC" id="2.4.2.44" evidence="3"/>
<feature type="binding site" evidence="3">
    <location>
        <begin position="50"/>
        <end position="51"/>
    </location>
    <ligand>
        <name>phosphate</name>
        <dbReference type="ChEBI" id="CHEBI:43474"/>
    </ligand>
</feature>